<evidence type="ECO:0000256" key="2">
    <source>
        <dbReference type="ARBA" id="ARBA00023125"/>
    </source>
</evidence>
<feature type="domain" description="HTH crp-type" evidence="5">
    <location>
        <begin position="178"/>
        <end position="246"/>
    </location>
</feature>
<dbReference type="InterPro" id="IPR050397">
    <property type="entry name" value="Env_Response_Regulators"/>
</dbReference>
<dbReference type="SMART" id="SM00100">
    <property type="entry name" value="cNMP"/>
    <property type="match status" value="1"/>
</dbReference>
<dbReference type="AlphaFoldDB" id="A0A512DRM4"/>
<evidence type="ECO:0000256" key="1">
    <source>
        <dbReference type="ARBA" id="ARBA00023015"/>
    </source>
</evidence>
<evidence type="ECO:0000313" key="6">
    <source>
        <dbReference type="EMBL" id="GEO39124.1"/>
    </source>
</evidence>
<protein>
    <submittedName>
        <fullName evidence="6">Crp/Fnr family transcriptional regulator</fullName>
    </submittedName>
</protein>
<dbReference type="RefSeq" id="WP_052831844.1">
    <property type="nucleotide sequence ID" value="NZ_BJYZ01000014.1"/>
</dbReference>
<name>A0A512DRM4_9PROT</name>
<dbReference type="PANTHER" id="PTHR24567">
    <property type="entry name" value="CRP FAMILY TRANSCRIPTIONAL REGULATORY PROTEIN"/>
    <property type="match status" value="1"/>
</dbReference>
<feature type="domain" description="Cyclic nucleotide-binding" evidence="4">
    <location>
        <begin position="44"/>
        <end position="129"/>
    </location>
</feature>
<dbReference type="Gene3D" id="1.10.10.10">
    <property type="entry name" value="Winged helix-like DNA-binding domain superfamily/Winged helix DNA-binding domain"/>
    <property type="match status" value="1"/>
</dbReference>
<dbReference type="PROSITE" id="PS50042">
    <property type="entry name" value="CNMP_BINDING_3"/>
    <property type="match status" value="1"/>
</dbReference>
<dbReference type="SUPFAM" id="SSF51206">
    <property type="entry name" value="cAMP-binding domain-like"/>
    <property type="match status" value="1"/>
</dbReference>
<dbReference type="GO" id="GO:0005829">
    <property type="term" value="C:cytosol"/>
    <property type="evidence" value="ECO:0007669"/>
    <property type="project" value="TreeGrafter"/>
</dbReference>
<keyword evidence="2" id="KW-0238">DNA-binding</keyword>
<proteinExistence type="predicted"/>
<dbReference type="EMBL" id="BJYZ01000014">
    <property type="protein sequence ID" value="GEO39124.1"/>
    <property type="molecule type" value="Genomic_DNA"/>
</dbReference>
<dbReference type="GO" id="GO:0003677">
    <property type="term" value="F:DNA binding"/>
    <property type="evidence" value="ECO:0007669"/>
    <property type="project" value="UniProtKB-KW"/>
</dbReference>
<dbReference type="PROSITE" id="PS51063">
    <property type="entry name" value="HTH_CRP_2"/>
    <property type="match status" value="1"/>
</dbReference>
<accession>A0A512DRM4</accession>
<evidence type="ECO:0000313" key="7">
    <source>
        <dbReference type="Proteomes" id="UP000321523"/>
    </source>
</evidence>
<sequence>MACCPINCAVPRPACAARSTSRRIQHTTWTGQPLDPALAAKLPLFQRLEITVLADLLTGTSVARMPAQTSLFASGDDADCFYVVLEGKVKLFALNEGGEESVVEVFEPVSSFAEAAMFASGSFPLSAEVMEDALLARVPAAPFMRKLRQDHRVAFTMLSNLALWHRRLTREKTSLRVKTPVQRVGGFLLSLTPAESGAVVVTLPFRKSLVASRLGIEPESFSRVMARLRPHGIDMAGMEVRIADVAALRGLCGSF</sequence>
<dbReference type="PANTHER" id="PTHR24567:SF74">
    <property type="entry name" value="HTH-TYPE TRANSCRIPTIONAL REGULATOR ARCR"/>
    <property type="match status" value="1"/>
</dbReference>
<keyword evidence="7" id="KW-1185">Reference proteome</keyword>
<comment type="caution">
    <text evidence="6">The sequence shown here is derived from an EMBL/GenBank/DDBJ whole genome shotgun (WGS) entry which is preliminary data.</text>
</comment>
<keyword evidence="1" id="KW-0805">Transcription regulation</keyword>
<dbReference type="GO" id="GO:0003700">
    <property type="term" value="F:DNA-binding transcription factor activity"/>
    <property type="evidence" value="ECO:0007669"/>
    <property type="project" value="TreeGrafter"/>
</dbReference>
<keyword evidence="3" id="KW-0804">Transcription</keyword>
<dbReference type="InterPro" id="IPR036388">
    <property type="entry name" value="WH-like_DNA-bd_sf"/>
</dbReference>
<dbReference type="Pfam" id="PF00027">
    <property type="entry name" value="cNMP_binding"/>
    <property type="match status" value="1"/>
</dbReference>
<evidence type="ECO:0000256" key="3">
    <source>
        <dbReference type="ARBA" id="ARBA00023163"/>
    </source>
</evidence>
<dbReference type="OrthoDB" id="190787at2"/>
<organism evidence="6 7">
    <name type="scientific">Skermanella aerolata</name>
    <dbReference type="NCBI Taxonomy" id="393310"/>
    <lineage>
        <taxon>Bacteria</taxon>
        <taxon>Pseudomonadati</taxon>
        <taxon>Pseudomonadota</taxon>
        <taxon>Alphaproteobacteria</taxon>
        <taxon>Rhodospirillales</taxon>
        <taxon>Azospirillaceae</taxon>
        <taxon>Skermanella</taxon>
    </lineage>
</organism>
<evidence type="ECO:0000259" key="4">
    <source>
        <dbReference type="PROSITE" id="PS50042"/>
    </source>
</evidence>
<dbReference type="CDD" id="cd00038">
    <property type="entry name" value="CAP_ED"/>
    <property type="match status" value="1"/>
</dbReference>
<dbReference type="InterPro" id="IPR012318">
    <property type="entry name" value="HTH_CRP"/>
</dbReference>
<evidence type="ECO:0000259" key="5">
    <source>
        <dbReference type="PROSITE" id="PS51063"/>
    </source>
</evidence>
<reference evidence="6 7" key="1">
    <citation type="submission" date="2019-07" db="EMBL/GenBank/DDBJ databases">
        <title>Whole genome shotgun sequence of Skermanella aerolata NBRC 106429.</title>
        <authorList>
            <person name="Hosoyama A."/>
            <person name="Uohara A."/>
            <person name="Ohji S."/>
            <person name="Ichikawa N."/>
        </authorList>
    </citation>
    <scope>NUCLEOTIDE SEQUENCE [LARGE SCALE GENOMIC DNA]</scope>
    <source>
        <strain evidence="6 7">NBRC 106429</strain>
    </source>
</reference>
<dbReference type="InterPro" id="IPR014710">
    <property type="entry name" value="RmlC-like_jellyroll"/>
</dbReference>
<dbReference type="Gene3D" id="2.60.120.10">
    <property type="entry name" value="Jelly Rolls"/>
    <property type="match status" value="1"/>
</dbReference>
<dbReference type="Pfam" id="PF13545">
    <property type="entry name" value="HTH_Crp_2"/>
    <property type="match status" value="1"/>
</dbReference>
<dbReference type="InterPro" id="IPR000595">
    <property type="entry name" value="cNMP-bd_dom"/>
</dbReference>
<dbReference type="Proteomes" id="UP000321523">
    <property type="component" value="Unassembled WGS sequence"/>
</dbReference>
<dbReference type="InterPro" id="IPR018490">
    <property type="entry name" value="cNMP-bd_dom_sf"/>
</dbReference>
<gene>
    <name evidence="6" type="ORF">SAE02_32720</name>
</gene>